<evidence type="ECO:0008006" key="2">
    <source>
        <dbReference type="Google" id="ProtNLM"/>
    </source>
</evidence>
<reference evidence="1" key="1">
    <citation type="submission" date="2024-07" db="EMBL/GenBank/DDBJ databases">
        <authorList>
            <person name="Biller S.J."/>
        </authorList>
    </citation>
    <scope>NUCLEOTIDE SEQUENCE</scope>
    <source>
        <strain evidence="1">WC2420</strain>
    </source>
</reference>
<dbReference type="AlphaFoldDB" id="A0AB39VMR4"/>
<gene>
    <name evidence="1" type="ORF">AB3G37_14955</name>
</gene>
<organism evidence="1">
    <name type="scientific">Rouxiella sp. WC2420</name>
    <dbReference type="NCBI Taxonomy" id="3234145"/>
    <lineage>
        <taxon>Bacteria</taxon>
        <taxon>Pseudomonadati</taxon>
        <taxon>Pseudomonadota</taxon>
        <taxon>Gammaproteobacteria</taxon>
        <taxon>Enterobacterales</taxon>
        <taxon>Yersiniaceae</taxon>
        <taxon>Rouxiella</taxon>
    </lineage>
</organism>
<evidence type="ECO:0000313" key="1">
    <source>
        <dbReference type="EMBL" id="XDU70866.1"/>
    </source>
</evidence>
<sequence length="276" mass="28980">MAFSLNETTLLSAVKSGSILSIVNSTLAPGYGIYYATVQKDSTSIVGSKVFSPTSWISVEKVADASIVNSPIEQGSYSSYNKVKRPPGVRAVFTLEGLTGFSGAIPNVTNLSLLSRTNLIATLDDMIASANTYDIETPDTVYTGYDLERYDFKVDAKSGVTMLTVEASFQAVLTEAEVTLSSDQQGAITDKNQNGPGTLKKVPGQAASKAVTLDSVKAAWNSGTTSLSSSLSTTATYVENGLQSAVDTVNTAYTKATDSASMQLKDGITTLAKVIT</sequence>
<name>A0AB39VMR4_9GAMM</name>
<dbReference type="RefSeq" id="WP_369788308.1">
    <property type="nucleotide sequence ID" value="NZ_CP165628.1"/>
</dbReference>
<protein>
    <recommendedName>
        <fullName evidence="2">Phage tail protein</fullName>
    </recommendedName>
</protein>
<dbReference type="EMBL" id="CP165628">
    <property type="protein sequence ID" value="XDU70866.1"/>
    <property type="molecule type" value="Genomic_DNA"/>
</dbReference>
<accession>A0AB39VMR4</accession>
<proteinExistence type="predicted"/>